<evidence type="ECO:0000313" key="1">
    <source>
        <dbReference type="EMBL" id="CAE0485200.1"/>
    </source>
</evidence>
<reference evidence="1" key="1">
    <citation type="submission" date="2021-01" db="EMBL/GenBank/DDBJ databases">
        <authorList>
            <person name="Corre E."/>
            <person name="Pelletier E."/>
            <person name="Niang G."/>
            <person name="Scheremetjew M."/>
            <person name="Finn R."/>
            <person name="Kale V."/>
            <person name="Holt S."/>
            <person name="Cochrane G."/>
            <person name="Meng A."/>
            <person name="Brown T."/>
            <person name="Cohen L."/>
        </authorList>
    </citation>
    <scope>NUCLEOTIDE SEQUENCE</scope>
    <source>
        <strain evidence="1">CCMP1320</strain>
    </source>
</reference>
<protein>
    <submittedName>
        <fullName evidence="1">Uncharacterized protein</fullName>
    </submittedName>
</protein>
<dbReference type="AlphaFoldDB" id="A0A7S3VHF6"/>
<proteinExistence type="predicted"/>
<dbReference type="EMBL" id="HBIP01000540">
    <property type="protein sequence ID" value="CAE0485200.1"/>
    <property type="molecule type" value="Transcribed_RNA"/>
</dbReference>
<organism evidence="1">
    <name type="scientific">Dunaliella tertiolecta</name>
    <name type="common">Green alga</name>
    <dbReference type="NCBI Taxonomy" id="3047"/>
    <lineage>
        <taxon>Eukaryota</taxon>
        <taxon>Viridiplantae</taxon>
        <taxon>Chlorophyta</taxon>
        <taxon>core chlorophytes</taxon>
        <taxon>Chlorophyceae</taxon>
        <taxon>CS clade</taxon>
        <taxon>Chlamydomonadales</taxon>
        <taxon>Dunaliellaceae</taxon>
        <taxon>Dunaliella</taxon>
    </lineage>
</organism>
<accession>A0A7S3VHF6</accession>
<sequence>MRTEGSKPRQTIPTQLYFRPFFFLLLPPDPEAGADEPALPAPSASAELAPCLCPGPKGGMARMFMGMGPFLSRKGVLGTCWANLRSNFCLLVISGSMNVPSPFFI</sequence>
<gene>
    <name evidence="1" type="ORF">DTER00134_LOCUS239</name>
</gene>
<name>A0A7S3VHF6_DUNTE</name>